<dbReference type="EMBL" id="JAKKPZ010000001">
    <property type="protein sequence ID" value="KAI1729409.1"/>
    <property type="molecule type" value="Genomic_DNA"/>
</dbReference>
<feature type="compositionally biased region" description="Low complexity" evidence="1">
    <location>
        <begin position="398"/>
        <end position="413"/>
    </location>
</feature>
<dbReference type="InterPro" id="IPR000626">
    <property type="entry name" value="Ubiquitin-like_dom"/>
</dbReference>
<gene>
    <name evidence="4" type="ORF">DdX_01650</name>
</gene>
<dbReference type="AlphaFoldDB" id="A0AAD4R895"/>
<keyword evidence="2" id="KW-1133">Transmembrane helix</keyword>
<evidence type="ECO:0000313" key="4">
    <source>
        <dbReference type="EMBL" id="KAI1729409.1"/>
    </source>
</evidence>
<dbReference type="GO" id="GO:0036503">
    <property type="term" value="P:ERAD pathway"/>
    <property type="evidence" value="ECO:0007669"/>
    <property type="project" value="InterPro"/>
</dbReference>
<dbReference type="Proteomes" id="UP001201812">
    <property type="component" value="Unassembled WGS sequence"/>
</dbReference>
<name>A0AAD4R895_9BILA</name>
<dbReference type="CDD" id="cd17057">
    <property type="entry name" value="Ubl_TMUB1_like"/>
    <property type="match status" value="1"/>
</dbReference>
<dbReference type="SMART" id="SM00213">
    <property type="entry name" value="UBQ"/>
    <property type="match status" value="1"/>
</dbReference>
<dbReference type="SUPFAM" id="SSF54236">
    <property type="entry name" value="Ubiquitin-like"/>
    <property type="match status" value="1"/>
</dbReference>
<keyword evidence="2" id="KW-0472">Membrane</keyword>
<dbReference type="Gene3D" id="3.10.20.90">
    <property type="entry name" value="Phosphatidylinositol 3-kinase Catalytic Subunit, Chain A, domain 1"/>
    <property type="match status" value="1"/>
</dbReference>
<evidence type="ECO:0000259" key="3">
    <source>
        <dbReference type="PROSITE" id="PS50053"/>
    </source>
</evidence>
<feature type="compositionally biased region" description="Low complexity" evidence="1">
    <location>
        <begin position="119"/>
        <end position="153"/>
    </location>
</feature>
<proteinExistence type="predicted"/>
<comment type="caution">
    <text evidence="4">The sequence shown here is derived from an EMBL/GenBank/DDBJ whole genome shotgun (WGS) entry which is preliminary data.</text>
</comment>
<keyword evidence="5" id="KW-1185">Reference proteome</keyword>
<feature type="compositionally biased region" description="Low complexity" evidence="1">
    <location>
        <begin position="263"/>
        <end position="284"/>
    </location>
</feature>
<dbReference type="InterPro" id="IPR040352">
    <property type="entry name" value="TMUB1/2"/>
</dbReference>
<feature type="region of interest" description="Disordered" evidence="1">
    <location>
        <begin position="199"/>
        <end position="220"/>
    </location>
</feature>
<feature type="compositionally biased region" description="Polar residues" evidence="1">
    <location>
        <begin position="294"/>
        <end position="311"/>
    </location>
</feature>
<dbReference type="Pfam" id="PF00240">
    <property type="entry name" value="ubiquitin"/>
    <property type="match status" value="1"/>
</dbReference>
<sequence>MVDIDALHSFLPELPEELKLLLFTVLFALVVAGVSTFAWISTGRAPLNYYVWLVQVVHTVPNRRVIQVFTMSDNNVMLDDGVLPDDTNSVPYEGSNHVPESNGESPSNQTTVIIIQPPSSVTINTTSSGSSNDNTGSSAQQPASPNSNTNSSSARHEFELPAEAGEDITQLHRFLRNNTDNAIATAATIALYNRRLHENTSNSQSSGTSPNSPQTSPNQVLVSRVSMSVVSEENPPSRNILISYDNLRPMSTSHNLANSNFMTDTDSGTESETSASSESENAAALTDSIAEGQPETSRTGSANPENTSTSTELKHRGNGLTIKLKFLDDTHKLAKAWLNTTVGDFKREHFSDSLNNGKVVRLIYQGQLLRDDARSLASYGIHDHCVLHCHIGNRPYAQQQGQAANQSSNNHASDGTPLMGLHGQVHGNATTFGARVISTGISWADIVLLATWNVLFYVYNWAQAVDDNNNSTIDASADPTGPTTIHVIGRRMVNNVRRALRLILNCLFDPTIRMAIVNDDDNRFNPGALVGLLFALKFTTMWMFVFYFPQFTNPTTIVLLTILTAISSLYFFVNRPQQGPIRH</sequence>
<organism evidence="4 5">
    <name type="scientific">Ditylenchus destructor</name>
    <dbReference type="NCBI Taxonomy" id="166010"/>
    <lineage>
        <taxon>Eukaryota</taxon>
        <taxon>Metazoa</taxon>
        <taxon>Ecdysozoa</taxon>
        <taxon>Nematoda</taxon>
        <taxon>Chromadorea</taxon>
        <taxon>Rhabditida</taxon>
        <taxon>Tylenchina</taxon>
        <taxon>Tylenchomorpha</taxon>
        <taxon>Sphaerularioidea</taxon>
        <taxon>Anguinidae</taxon>
        <taxon>Anguininae</taxon>
        <taxon>Ditylenchus</taxon>
    </lineage>
</organism>
<evidence type="ECO:0000256" key="2">
    <source>
        <dbReference type="SAM" id="Phobius"/>
    </source>
</evidence>
<feature type="transmembrane region" description="Helical" evidence="2">
    <location>
        <begin position="20"/>
        <end position="40"/>
    </location>
</feature>
<evidence type="ECO:0000313" key="5">
    <source>
        <dbReference type="Proteomes" id="UP001201812"/>
    </source>
</evidence>
<dbReference type="PANTHER" id="PTHR14557:SF5">
    <property type="entry name" value="UBIQUITIN-LIKE DOMAIN-CONTAINING PROTEIN"/>
    <property type="match status" value="1"/>
</dbReference>
<feature type="compositionally biased region" description="Low complexity" evidence="1">
    <location>
        <begin position="200"/>
        <end position="220"/>
    </location>
</feature>
<feature type="region of interest" description="Disordered" evidence="1">
    <location>
        <begin position="398"/>
        <end position="419"/>
    </location>
</feature>
<protein>
    <submittedName>
        <fullName evidence="4">Ubiquitin family domain-containing protein</fullName>
    </submittedName>
</protein>
<dbReference type="PANTHER" id="PTHR14557">
    <property type="entry name" value="PROTEIN C7ORF21"/>
    <property type="match status" value="1"/>
</dbReference>
<evidence type="ECO:0000256" key="1">
    <source>
        <dbReference type="SAM" id="MobiDB-lite"/>
    </source>
</evidence>
<feature type="compositionally biased region" description="Polar residues" evidence="1">
    <location>
        <begin position="98"/>
        <end position="113"/>
    </location>
</feature>
<feature type="region of interest" description="Disordered" evidence="1">
    <location>
        <begin position="255"/>
        <end position="315"/>
    </location>
</feature>
<dbReference type="PROSITE" id="PS50053">
    <property type="entry name" value="UBIQUITIN_2"/>
    <property type="match status" value="1"/>
</dbReference>
<feature type="region of interest" description="Disordered" evidence="1">
    <location>
        <begin position="80"/>
        <end position="155"/>
    </location>
</feature>
<feature type="transmembrane region" description="Helical" evidence="2">
    <location>
        <begin position="554"/>
        <end position="573"/>
    </location>
</feature>
<feature type="transmembrane region" description="Helical" evidence="2">
    <location>
        <begin position="528"/>
        <end position="548"/>
    </location>
</feature>
<accession>A0AAD4R895</accession>
<keyword evidence="2" id="KW-0812">Transmembrane</keyword>
<reference evidence="4" key="1">
    <citation type="submission" date="2022-01" db="EMBL/GenBank/DDBJ databases">
        <title>Genome Sequence Resource for Two Populations of Ditylenchus destructor, the Migratory Endoparasitic Phytonematode.</title>
        <authorList>
            <person name="Zhang H."/>
            <person name="Lin R."/>
            <person name="Xie B."/>
        </authorList>
    </citation>
    <scope>NUCLEOTIDE SEQUENCE</scope>
    <source>
        <strain evidence="4">BazhouSP</strain>
    </source>
</reference>
<dbReference type="InterPro" id="IPR029071">
    <property type="entry name" value="Ubiquitin-like_domsf"/>
</dbReference>
<feature type="domain" description="Ubiquitin-like" evidence="3">
    <location>
        <begin position="320"/>
        <end position="388"/>
    </location>
</feature>